<evidence type="ECO:0000313" key="3">
    <source>
        <dbReference type="Proteomes" id="UP001219934"/>
    </source>
</evidence>
<gene>
    <name evidence="2" type="ORF">JOQ06_015149</name>
</gene>
<dbReference type="Proteomes" id="UP001219934">
    <property type="component" value="Unassembled WGS sequence"/>
</dbReference>
<proteinExistence type="predicted"/>
<accession>A0AAD6FBG4</accession>
<keyword evidence="3" id="KW-1185">Reference proteome</keyword>
<feature type="compositionally biased region" description="Polar residues" evidence="1">
    <location>
        <begin position="65"/>
        <end position="74"/>
    </location>
</feature>
<comment type="caution">
    <text evidence="2">The sequence shown here is derived from an EMBL/GenBank/DDBJ whole genome shotgun (WGS) entry which is preliminary data.</text>
</comment>
<protein>
    <submittedName>
        <fullName evidence="2">Uncharacterized protein</fullName>
    </submittedName>
</protein>
<organism evidence="2 3">
    <name type="scientific">Pogonophryne albipinna</name>
    <dbReference type="NCBI Taxonomy" id="1090488"/>
    <lineage>
        <taxon>Eukaryota</taxon>
        <taxon>Metazoa</taxon>
        <taxon>Chordata</taxon>
        <taxon>Craniata</taxon>
        <taxon>Vertebrata</taxon>
        <taxon>Euteleostomi</taxon>
        <taxon>Actinopterygii</taxon>
        <taxon>Neopterygii</taxon>
        <taxon>Teleostei</taxon>
        <taxon>Neoteleostei</taxon>
        <taxon>Acanthomorphata</taxon>
        <taxon>Eupercaria</taxon>
        <taxon>Perciformes</taxon>
        <taxon>Notothenioidei</taxon>
        <taxon>Pogonophryne</taxon>
    </lineage>
</organism>
<evidence type="ECO:0000256" key="1">
    <source>
        <dbReference type="SAM" id="MobiDB-lite"/>
    </source>
</evidence>
<evidence type="ECO:0000313" key="2">
    <source>
        <dbReference type="EMBL" id="KAJ4927418.1"/>
    </source>
</evidence>
<dbReference type="EMBL" id="JAPTMU010000019">
    <property type="protein sequence ID" value="KAJ4927418.1"/>
    <property type="molecule type" value="Genomic_DNA"/>
</dbReference>
<feature type="compositionally biased region" description="Low complexity" evidence="1">
    <location>
        <begin position="41"/>
        <end position="55"/>
    </location>
</feature>
<feature type="compositionally biased region" description="Polar residues" evidence="1">
    <location>
        <begin position="1"/>
        <end position="16"/>
    </location>
</feature>
<sequence>MVAHSSLRSSQSPEQRISGDSRNDSAGSLPHRLLLLHHLHGQQSQPQQPQQPAGGQRHRGLDNQVGPQTMEVSC</sequence>
<name>A0AAD6FBG4_9TELE</name>
<dbReference type="AlphaFoldDB" id="A0AAD6FBG4"/>
<reference evidence="2" key="1">
    <citation type="submission" date="2022-11" db="EMBL/GenBank/DDBJ databases">
        <title>Chromosome-level genome of Pogonophryne albipinna.</title>
        <authorList>
            <person name="Jo E."/>
        </authorList>
    </citation>
    <scope>NUCLEOTIDE SEQUENCE</scope>
    <source>
        <strain evidence="2">SGF0006</strain>
        <tissue evidence="2">Muscle</tissue>
    </source>
</reference>
<feature type="region of interest" description="Disordered" evidence="1">
    <location>
        <begin position="1"/>
        <end position="74"/>
    </location>
</feature>